<organism evidence="1 2">
    <name type="scientific">Owenia fusiformis</name>
    <name type="common">Polychaete worm</name>
    <dbReference type="NCBI Taxonomy" id="6347"/>
    <lineage>
        <taxon>Eukaryota</taxon>
        <taxon>Metazoa</taxon>
        <taxon>Spiralia</taxon>
        <taxon>Lophotrochozoa</taxon>
        <taxon>Annelida</taxon>
        <taxon>Polychaeta</taxon>
        <taxon>Sedentaria</taxon>
        <taxon>Canalipalpata</taxon>
        <taxon>Sabellida</taxon>
        <taxon>Oweniida</taxon>
        <taxon>Oweniidae</taxon>
        <taxon>Owenia</taxon>
    </lineage>
</organism>
<accession>A0A8J1UU84</accession>
<evidence type="ECO:0000313" key="2">
    <source>
        <dbReference type="Proteomes" id="UP000749559"/>
    </source>
</evidence>
<dbReference type="AlphaFoldDB" id="A0A8J1UU84"/>
<protein>
    <submittedName>
        <fullName evidence="1">Uncharacterized protein</fullName>
    </submittedName>
</protein>
<evidence type="ECO:0000313" key="1">
    <source>
        <dbReference type="EMBL" id="CAH1772915.1"/>
    </source>
</evidence>
<sequence length="377" mass="44301">MNSPFKFVLTISLGICIWIGILGVSWIKSDSPHTIQQPKIKHTGKKPKCSLEFLKNYFLENGEFYARGVWSKQSWIAKDCVATLVDMPNMLFNNNLSNILLVGDSTATRYARAFVNAFKTTYKCRLEKKENAGYKEPDMRYFSNIPQEDMYFHTRECYGCDSFLYNCSNDSIGKSNVRHSGSHVTIEYVSMEYFMDTEITTLRFPHGKTKNKCRKTNQYAPCEQSPTSQEFIFNEYLQLKSHEAYPQLILLIANHHETRMRDAANFKRTFTWFLDVVNNSIKNHPETRVIWLEPTFVEESKQSNPDVKNRQFKNVELYNEAKKQLIPYFSEQYPRFWPFYGVMKISERVPGWNQDGIHFNMEYYESMISLLLQALQE</sequence>
<dbReference type="SUPFAM" id="SSF52266">
    <property type="entry name" value="SGNH hydrolase"/>
    <property type="match status" value="1"/>
</dbReference>
<reference evidence="1" key="1">
    <citation type="submission" date="2022-03" db="EMBL/GenBank/DDBJ databases">
        <authorList>
            <person name="Martin C."/>
        </authorList>
    </citation>
    <scope>NUCLEOTIDE SEQUENCE</scope>
</reference>
<dbReference type="Gene3D" id="3.40.50.1110">
    <property type="entry name" value="SGNH hydrolase"/>
    <property type="match status" value="1"/>
</dbReference>
<dbReference type="Proteomes" id="UP000749559">
    <property type="component" value="Unassembled WGS sequence"/>
</dbReference>
<name>A0A8J1UU84_OWEFU</name>
<comment type="caution">
    <text evidence="1">The sequence shown here is derived from an EMBL/GenBank/DDBJ whole genome shotgun (WGS) entry which is preliminary data.</text>
</comment>
<keyword evidence="2" id="KW-1185">Reference proteome</keyword>
<dbReference type="InterPro" id="IPR036514">
    <property type="entry name" value="SGNH_hydro_sf"/>
</dbReference>
<proteinExistence type="predicted"/>
<dbReference type="OrthoDB" id="6319519at2759"/>
<dbReference type="EMBL" id="CAIIXF020000001">
    <property type="protein sequence ID" value="CAH1772915.1"/>
    <property type="molecule type" value="Genomic_DNA"/>
</dbReference>
<gene>
    <name evidence="1" type="ORF">OFUS_LOCUS590</name>
</gene>